<dbReference type="EMBL" id="CP102845">
    <property type="protein sequence ID" value="UVF20265.1"/>
    <property type="molecule type" value="Genomic_DNA"/>
</dbReference>
<organism evidence="7 8">
    <name type="scientific">Microvirga terrae</name>
    <dbReference type="NCBI Taxonomy" id="2740529"/>
    <lineage>
        <taxon>Bacteria</taxon>
        <taxon>Pseudomonadati</taxon>
        <taxon>Pseudomonadota</taxon>
        <taxon>Alphaproteobacteria</taxon>
        <taxon>Hyphomicrobiales</taxon>
        <taxon>Methylobacteriaceae</taxon>
        <taxon>Microvirga</taxon>
    </lineage>
</organism>
<protein>
    <submittedName>
        <fullName evidence="7">Heparinase II/III-family protein</fullName>
    </submittedName>
</protein>
<feature type="compositionally biased region" description="Polar residues" evidence="5">
    <location>
        <begin position="159"/>
        <end position="171"/>
    </location>
</feature>
<gene>
    <name evidence="7" type="ORF">HPT29_003690</name>
</gene>
<dbReference type="Pfam" id="PF07940">
    <property type="entry name" value="Hepar_II_III_C"/>
    <property type="match status" value="1"/>
</dbReference>
<keyword evidence="4" id="KW-0456">Lyase</keyword>
<evidence type="ECO:0000256" key="3">
    <source>
        <dbReference type="ARBA" id="ARBA00022764"/>
    </source>
</evidence>
<sequence length="919" mass="101893">MPEVTRILPVPRDQAAEGSANPGDDIQVVANHNRWSRAVYEFRDVSNDAWCELNFLIAWHQEETSRAVQDFAAVGFDFLTEDGSSIEFAYVPGLSRSQIDPHSYHVAGPAFYDRSSEHSHSALVGFRFFIPAPAKRLTVTIRSWRNSHPFTISNLRIEQKAQSASDNQEANSEAPVGGSTVPASRRPWWGLSTTPRWQRYGIVPGHPLFVRGQLVNHGPEGDGALARVVFRDAQGNELKPPYEGVSSSSIIDAYIDIPVHRQTRRFTLELNPPAGAALVELGFQAWRDEAAISLVTPLEVTAGEDLLLENILEEDRSDPLDFLEAVRNRLGGLPGLETRKAPVGPVDWFGDAERLTSPMTFHDRLKAVQHGEEPTIIDNRLALGGQEPWPIPDVFEWTEDPYHSSSWRLEFQSLSWLLDLARSPAAGGSTRAVDLALAWIQSNPWGHSRDPLSTYPLSMATRAEVFLRLVALAPESRRRKGDRRQNILLAETMRYGFALSEILSQNIFPASDTQLRTACALLAIAEATPLFPMASYWKSVALSQLRSGFDQLINHDGSSIEQSLHNRLEIMSAGLLLVESLRKIPEGKEFQDSLEARLKRGLRTIVGITDPAGMLPPLGEAPRGYHHASWLRRLISKYGRSLLSDPELAAELSYPPGPRIFVAEADGVVVFRNYEHKPHWSYLCASFGEQRHENGHFDCSSFVYVARGVRWITDPGGSSHNHAGPTRHYLVSPAAHNIAIPEGCNQSSGHGWVESRTTFDNVNVIRIGTNVFGPRFEHTRTIMCLDNLDAVAIFDRFRSSGENLSFDGHFHFAEGIAVALANANLAIGFRDKSRLRMIPHEITGQHSGMRIQNGCNDRPSSLQGFLSHPSGGLQPANVLTYKFSGSGEVCGGMILTISDQGLRRILDLLAEQEVRSLLA</sequence>
<dbReference type="Proteomes" id="UP001017257">
    <property type="component" value="Chromosome"/>
</dbReference>
<evidence type="ECO:0000256" key="4">
    <source>
        <dbReference type="ARBA" id="ARBA00023239"/>
    </source>
</evidence>
<dbReference type="RefSeq" id="WP_173950045.1">
    <property type="nucleotide sequence ID" value="NZ_CP102845.1"/>
</dbReference>
<keyword evidence="8" id="KW-1185">Reference proteome</keyword>
<feature type="domain" description="Heparinase II/III-like C-terminal" evidence="6">
    <location>
        <begin position="664"/>
        <end position="853"/>
    </location>
</feature>
<evidence type="ECO:0000259" key="6">
    <source>
        <dbReference type="Pfam" id="PF07940"/>
    </source>
</evidence>
<keyword evidence="2" id="KW-0732">Signal</keyword>
<accession>A0ABY5RSN4</accession>
<dbReference type="Gene3D" id="2.70.98.70">
    <property type="match status" value="1"/>
</dbReference>
<keyword evidence="3" id="KW-0574">Periplasm</keyword>
<dbReference type="Gene3D" id="1.50.10.100">
    <property type="entry name" value="Chondroitin AC/alginate lyase"/>
    <property type="match status" value="1"/>
</dbReference>
<feature type="region of interest" description="Disordered" evidence="5">
    <location>
        <begin position="159"/>
        <end position="182"/>
    </location>
</feature>
<dbReference type="PANTHER" id="PTHR39210:SF1">
    <property type="entry name" value="HEPARIN-SULFATE LYASE"/>
    <property type="match status" value="1"/>
</dbReference>
<reference evidence="7" key="1">
    <citation type="submission" date="2022-08" db="EMBL/GenBank/DDBJ databases">
        <title>Microvirga terrae sp. nov., isolated from soil.</title>
        <authorList>
            <person name="Kim K.H."/>
            <person name="Seo Y.L."/>
            <person name="Kim J.M."/>
            <person name="Lee J.K."/>
            <person name="Han D.M."/>
            <person name="Jeon C.O."/>
        </authorList>
    </citation>
    <scope>NUCLEOTIDE SEQUENCE</scope>
    <source>
        <strain evidence="7">R24</strain>
    </source>
</reference>
<dbReference type="InterPro" id="IPR012480">
    <property type="entry name" value="Hepar_II_III_C"/>
</dbReference>
<evidence type="ECO:0000313" key="7">
    <source>
        <dbReference type="EMBL" id="UVF20265.1"/>
    </source>
</evidence>
<evidence type="ECO:0000256" key="2">
    <source>
        <dbReference type="ARBA" id="ARBA00022729"/>
    </source>
</evidence>
<dbReference type="InterPro" id="IPR008929">
    <property type="entry name" value="Chondroitin_lyas"/>
</dbReference>
<evidence type="ECO:0000313" key="8">
    <source>
        <dbReference type="Proteomes" id="UP001017257"/>
    </source>
</evidence>
<proteinExistence type="predicted"/>
<evidence type="ECO:0000256" key="1">
    <source>
        <dbReference type="ARBA" id="ARBA00004418"/>
    </source>
</evidence>
<name>A0ABY5RSN4_9HYPH</name>
<evidence type="ECO:0000256" key="5">
    <source>
        <dbReference type="SAM" id="MobiDB-lite"/>
    </source>
</evidence>
<dbReference type="PANTHER" id="PTHR39210">
    <property type="entry name" value="HEPARIN-SULFATE LYASE"/>
    <property type="match status" value="1"/>
</dbReference>
<comment type="subcellular location">
    <subcellularLocation>
        <location evidence="1">Periplasm</location>
    </subcellularLocation>
</comment>